<dbReference type="PANTHER" id="PTHR48079">
    <property type="entry name" value="PROTEIN YEEZ"/>
    <property type="match status" value="1"/>
</dbReference>
<dbReference type="InterPro" id="IPR036291">
    <property type="entry name" value="NAD(P)-bd_dom_sf"/>
</dbReference>
<reference evidence="4" key="1">
    <citation type="submission" date="2016-10" db="EMBL/GenBank/DDBJ databases">
        <authorList>
            <person name="Varghese N."/>
        </authorList>
    </citation>
    <scope>NUCLEOTIDE SEQUENCE [LARGE SCALE GENOMIC DNA]</scope>
    <source>
        <strain evidence="4">HL 19</strain>
    </source>
</reference>
<feature type="domain" description="NAD-dependent epimerase/dehydratase" evidence="2">
    <location>
        <begin position="19"/>
        <end position="219"/>
    </location>
</feature>
<dbReference type="RefSeq" id="WP_074471185.1">
    <property type="nucleotide sequence ID" value="NZ_FMUN01000001.1"/>
</dbReference>
<proteinExistence type="predicted"/>
<dbReference type="Pfam" id="PF01370">
    <property type="entry name" value="Epimerase"/>
    <property type="match status" value="1"/>
</dbReference>
<evidence type="ECO:0000313" key="3">
    <source>
        <dbReference type="EMBL" id="SCX77527.1"/>
    </source>
</evidence>
<dbReference type="GO" id="GO:0005737">
    <property type="term" value="C:cytoplasm"/>
    <property type="evidence" value="ECO:0007669"/>
    <property type="project" value="TreeGrafter"/>
</dbReference>
<evidence type="ECO:0000256" key="1">
    <source>
        <dbReference type="SAM" id="MobiDB-lite"/>
    </source>
</evidence>
<dbReference type="Gene3D" id="3.40.50.720">
    <property type="entry name" value="NAD(P)-binding Rossmann-like Domain"/>
    <property type="match status" value="1"/>
</dbReference>
<protein>
    <submittedName>
        <fullName evidence="3">Nucleoside-diphosphate-sugar epimerase</fullName>
    </submittedName>
</protein>
<dbReference type="PANTHER" id="PTHR48079:SF6">
    <property type="entry name" value="NAD(P)-BINDING DOMAIN-CONTAINING PROTEIN-RELATED"/>
    <property type="match status" value="1"/>
</dbReference>
<dbReference type="SUPFAM" id="SSF51735">
    <property type="entry name" value="NAD(P)-binding Rossmann-fold domains"/>
    <property type="match status" value="1"/>
</dbReference>
<dbReference type="PATRIC" id="fig|381306.5.peg.1640"/>
<feature type="region of interest" description="Disordered" evidence="1">
    <location>
        <begin position="118"/>
        <end position="138"/>
    </location>
</feature>
<organism evidence="3 4">
    <name type="scientific">Thiohalorhabdus denitrificans</name>
    <dbReference type="NCBI Taxonomy" id="381306"/>
    <lineage>
        <taxon>Bacteria</taxon>
        <taxon>Pseudomonadati</taxon>
        <taxon>Pseudomonadota</taxon>
        <taxon>Gammaproteobacteria</taxon>
        <taxon>Thiohalorhabdales</taxon>
        <taxon>Thiohalorhabdaceae</taxon>
        <taxon>Thiohalorhabdus</taxon>
    </lineage>
</organism>
<dbReference type="InterPro" id="IPR001509">
    <property type="entry name" value="Epimerase_deHydtase"/>
</dbReference>
<dbReference type="AlphaFoldDB" id="A0A0P9CQZ2"/>
<gene>
    <name evidence="3" type="ORF">SAMN05661077_0368</name>
</gene>
<evidence type="ECO:0000313" key="4">
    <source>
        <dbReference type="Proteomes" id="UP000183104"/>
    </source>
</evidence>
<dbReference type="GO" id="GO:0004029">
    <property type="term" value="F:aldehyde dehydrogenase (NAD+) activity"/>
    <property type="evidence" value="ECO:0007669"/>
    <property type="project" value="TreeGrafter"/>
</dbReference>
<dbReference type="STRING" id="381306.AN478_12440"/>
<feature type="compositionally biased region" description="Basic and acidic residues" evidence="1">
    <location>
        <begin position="127"/>
        <end position="138"/>
    </location>
</feature>
<evidence type="ECO:0000259" key="2">
    <source>
        <dbReference type="Pfam" id="PF01370"/>
    </source>
</evidence>
<name>A0A0P9CQZ2_9GAMM</name>
<dbReference type="InterPro" id="IPR051783">
    <property type="entry name" value="NAD(P)-dependent_oxidoreduct"/>
</dbReference>
<keyword evidence="4" id="KW-1185">Reference proteome</keyword>
<dbReference type="EMBL" id="FMUN01000001">
    <property type="protein sequence ID" value="SCX77527.1"/>
    <property type="molecule type" value="Genomic_DNA"/>
</dbReference>
<accession>A0A0P9CQZ2</accession>
<sequence>MVSHAQGPRKRRPEVAIAGCGYVGARLAGRLAAAGHPVRAGRREPGRDWPAGVAPFHLDLDNGAGLERLAGARAVVCAFPPGRGEARDLRMARLLAGLAAAPPERLVYLSTTGVYGDRGGAATPETAPRRPGTDRARRRYDAEERVRAFGRRHGTSVQVLRVAGIYGPGRLPLERVRAGEALRVAWPEPRYTSTIHVDDLVVLIEAALRHGRPNRAYNACDGVERAQGALLEAVAAVLGVELPAPLTPEAAYRELSAMRLSFLEESRRCRNERARRELGWAPAHPDLEAAVRGILREGDPGPSRPRV</sequence>
<dbReference type="Proteomes" id="UP000183104">
    <property type="component" value="Unassembled WGS sequence"/>
</dbReference>